<dbReference type="HOGENOM" id="CLU_145923_0_0_3"/>
<feature type="transmembrane region" description="Helical" evidence="2">
    <location>
        <begin position="124"/>
        <end position="144"/>
    </location>
</feature>
<dbReference type="KEGG" id="cyt:cce_1913"/>
<dbReference type="STRING" id="43989.cce_1913"/>
<dbReference type="AlphaFoldDB" id="B1X0H4"/>
<proteinExistence type="predicted"/>
<feature type="region of interest" description="Disordered" evidence="1">
    <location>
        <begin position="16"/>
        <end position="37"/>
    </location>
</feature>
<evidence type="ECO:0000313" key="4">
    <source>
        <dbReference type="Proteomes" id="UP000001203"/>
    </source>
</evidence>
<evidence type="ECO:0000256" key="1">
    <source>
        <dbReference type="SAM" id="MobiDB-lite"/>
    </source>
</evidence>
<keyword evidence="2" id="KW-0472">Membrane</keyword>
<gene>
    <name evidence="3" type="ordered locus">cce_1913</name>
</gene>
<dbReference type="Proteomes" id="UP000001203">
    <property type="component" value="Chromosome circular"/>
</dbReference>
<evidence type="ECO:0000313" key="3">
    <source>
        <dbReference type="EMBL" id="ACB51263.1"/>
    </source>
</evidence>
<sequence length="150" mass="17166">MSYSLLMSKDNIQSNQEFENSIDNDSPHEENLSLSEDEFQQESLKIEDVESSEFEFPITNKEKRSLADELDIKREDTRSQLATILIRILVGTYIASFMTMLIVIIIPIDQNEEKAQRYAYSKDVISLLITTQTGLIGAVLGFYFGSNRNK</sequence>
<dbReference type="EMBL" id="CP000806">
    <property type="protein sequence ID" value="ACB51263.1"/>
    <property type="molecule type" value="Genomic_DNA"/>
</dbReference>
<organism evidence="3 4">
    <name type="scientific">Crocosphaera subtropica (strain ATCC 51142 / BH68)</name>
    <name type="common">Cyanothece sp. (strain ATCC 51142)</name>
    <dbReference type="NCBI Taxonomy" id="43989"/>
    <lineage>
        <taxon>Bacteria</taxon>
        <taxon>Bacillati</taxon>
        <taxon>Cyanobacteriota</taxon>
        <taxon>Cyanophyceae</taxon>
        <taxon>Oscillatoriophycideae</taxon>
        <taxon>Chroococcales</taxon>
        <taxon>Aphanothecaceae</taxon>
        <taxon>Crocosphaera</taxon>
        <taxon>Crocosphaera subtropica</taxon>
    </lineage>
</organism>
<keyword evidence="2" id="KW-1133">Transmembrane helix</keyword>
<protein>
    <submittedName>
        <fullName evidence="3">Uncharacterized protein</fullName>
    </submittedName>
</protein>
<reference evidence="3 4" key="1">
    <citation type="journal article" date="2008" name="Proc. Natl. Acad. Sci. U.S.A.">
        <title>The genome of Cyanothece 51142, a unicellular diazotrophic cyanobacterium important in the marine nitrogen cycle.</title>
        <authorList>
            <person name="Welsh E.A."/>
            <person name="Liberton M."/>
            <person name="Stoeckel J."/>
            <person name="Loh T."/>
            <person name="Elvitigala T."/>
            <person name="Wang C."/>
            <person name="Wollam A."/>
            <person name="Fulton R.S."/>
            <person name="Clifton S.W."/>
            <person name="Jacobs J.M."/>
            <person name="Aurora R."/>
            <person name="Ghosh B.K."/>
            <person name="Sherman L.A."/>
            <person name="Smith R.D."/>
            <person name="Wilson R.K."/>
            <person name="Pakrasi H.B."/>
        </authorList>
    </citation>
    <scope>NUCLEOTIDE SEQUENCE [LARGE SCALE GENOMIC DNA]</scope>
    <source>
        <strain evidence="4">ATCC 51142 / BH68</strain>
    </source>
</reference>
<keyword evidence="2" id="KW-0812">Transmembrane</keyword>
<name>B1X0H4_CROS5</name>
<keyword evidence="4" id="KW-1185">Reference proteome</keyword>
<dbReference type="eggNOG" id="ENOG503433Y">
    <property type="taxonomic scope" value="Bacteria"/>
</dbReference>
<feature type="transmembrane region" description="Helical" evidence="2">
    <location>
        <begin position="84"/>
        <end position="108"/>
    </location>
</feature>
<accession>B1X0H4</accession>
<evidence type="ECO:0000256" key="2">
    <source>
        <dbReference type="SAM" id="Phobius"/>
    </source>
</evidence>